<dbReference type="InterPro" id="IPR000780">
    <property type="entry name" value="CheR_MeTrfase"/>
</dbReference>
<sequence length="344" mass="38550">MNPAVPPEPVASSAQEPPQARETPGPETVATDPVSTPAPGDTAPPASEAPSPTAFDAAQTSFNEAEYLRFVEYLQHRTGLSFGLSKRYYVEKRLHARMGDRPELDFDAWFATLHADPEGAAWQDVINTMTVNETYFYREPHQFECMSRHLLDERLRDRQVDAPPGPLRVWSMPSSTGEEPYSIAIWLLEHWPGLAEHDVEILASDIDTRVLEAAERGEFSARSVARLPRPVLDRHFAPLDEGSWRIDRELVASVQFSRHNLCDPQDLPQALDLIFCRNLLIYFDDSTQLRVLSTLFDALTPGGFLCLGHAEILPRHGPPFVTRRFPQGVVYQRPLAPPTAAPPP</sequence>
<accession>A0A7C9TIU1</accession>
<dbReference type="InterPro" id="IPR050903">
    <property type="entry name" value="Bact_Chemotaxis_MeTrfase"/>
</dbReference>
<dbReference type="Proteomes" id="UP000484255">
    <property type="component" value="Unassembled WGS sequence"/>
</dbReference>
<dbReference type="InterPro" id="IPR022641">
    <property type="entry name" value="CheR_N"/>
</dbReference>
<evidence type="ECO:0000256" key="6">
    <source>
        <dbReference type="SAM" id="MobiDB-lite"/>
    </source>
</evidence>
<evidence type="ECO:0000256" key="4">
    <source>
        <dbReference type="ARBA" id="ARBA00022679"/>
    </source>
</evidence>
<feature type="compositionally biased region" description="Low complexity" evidence="6">
    <location>
        <begin position="43"/>
        <end position="54"/>
    </location>
</feature>
<evidence type="ECO:0000256" key="5">
    <source>
        <dbReference type="ARBA" id="ARBA00022691"/>
    </source>
</evidence>
<dbReference type="SMART" id="SM00138">
    <property type="entry name" value="MeTrc"/>
    <property type="match status" value="1"/>
</dbReference>
<keyword evidence="3" id="KW-0489">Methyltransferase</keyword>
<dbReference type="Gene3D" id="3.40.50.150">
    <property type="entry name" value="Vaccinia Virus protein VP39"/>
    <property type="match status" value="1"/>
</dbReference>
<dbReference type="GO" id="GO:0008983">
    <property type="term" value="F:protein-glutamate O-methyltransferase activity"/>
    <property type="evidence" value="ECO:0007669"/>
    <property type="project" value="UniProtKB-EC"/>
</dbReference>
<dbReference type="GO" id="GO:0032259">
    <property type="term" value="P:methylation"/>
    <property type="evidence" value="ECO:0007669"/>
    <property type="project" value="UniProtKB-KW"/>
</dbReference>
<dbReference type="SUPFAM" id="SSF53335">
    <property type="entry name" value="S-adenosyl-L-methionine-dependent methyltransferases"/>
    <property type="match status" value="1"/>
</dbReference>
<dbReference type="Pfam" id="PF01739">
    <property type="entry name" value="CheR"/>
    <property type="match status" value="1"/>
</dbReference>
<dbReference type="InterPro" id="IPR022642">
    <property type="entry name" value="CheR_C"/>
</dbReference>
<dbReference type="PROSITE" id="PS50123">
    <property type="entry name" value="CHER"/>
    <property type="match status" value="1"/>
</dbReference>
<keyword evidence="4" id="KW-0808">Transferase</keyword>
<reference evidence="8 9" key="1">
    <citation type="submission" date="2020-02" db="EMBL/GenBank/DDBJ databases">
        <title>Ideonella bacterium strain TBM-1.</title>
        <authorList>
            <person name="Chen W.-M."/>
        </authorList>
    </citation>
    <scope>NUCLEOTIDE SEQUENCE [LARGE SCALE GENOMIC DNA]</scope>
    <source>
        <strain evidence="8 9">TBM-1</strain>
    </source>
</reference>
<evidence type="ECO:0000256" key="2">
    <source>
        <dbReference type="ARBA" id="ARBA00012534"/>
    </source>
</evidence>
<dbReference type="RefSeq" id="WP_163456346.1">
    <property type="nucleotide sequence ID" value="NZ_JAAGOH010000004.1"/>
</dbReference>
<organism evidence="8 9">
    <name type="scientific">Ideonella livida</name>
    <dbReference type="NCBI Taxonomy" id="2707176"/>
    <lineage>
        <taxon>Bacteria</taxon>
        <taxon>Pseudomonadati</taxon>
        <taxon>Pseudomonadota</taxon>
        <taxon>Betaproteobacteria</taxon>
        <taxon>Burkholderiales</taxon>
        <taxon>Sphaerotilaceae</taxon>
        <taxon>Ideonella</taxon>
    </lineage>
</organism>
<evidence type="ECO:0000259" key="7">
    <source>
        <dbReference type="PROSITE" id="PS50123"/>
    </source>
</evidence>
<gene>
    <name evidence="8" type="ORF">G3A44_04635</name>
</gene>
<evidence type="ECO:0000313" key="9">
    <source>
        <dbReference type="Proteomes" id="UP000484255"/>
    </source>
</evidence>
<evidence type="ECO:0000313" key="8">
    <source>
        <dbReference type="EMBL" id="NDY90483.1"/>
    </source>
</evidence>
<protein>
    <recommendedName>
        <fullName evidence="2">protein-glutamate O-methyltransferase</fullName>
        <ecNumber evidence="2">2.1.1.80</ecNumber>
    </recommendedName>
</protein>
<dbReference type="EC" id="2.1.1.80" evidence="2"/>
<evidence type="ECO:0000256" key="3">
    <source>
        <dbReference type="ARBA" id="ARBA00022603"/>
    </source>
</evidence>
<dbReference type="PANTHER" id="PTHR24422:SF10">
    <property type="entry name" value="CHEMOTAXIS PROTEIN METHYLTRANSFERASE 2"/>
    <property type="match status" value="1"/>
</dbReference>
<dbReference type="PRINTS" id="PR00996">
    <property type="entry name" value="CHERMTFRASE"/>
</dbReference>
<dbReference type="InterPro" id="IPR036804">
    <property type="entry name" value="CheR_N_sf"/>
</dbReference>
<feature type="domain" description="CheR-type methyltransferase" evidence="7">
    <location>
        <begin position="55"/>
        <end position="314"/>
    </location>
</feature>
<dbReference type="Gene3D" id="1.10.155.10">
    <property type="entry name" value="Chemotaxis receptor methyltransferase CheR, N-terminal domain"/>
    <property type="match status" value="1"/>
</dbReference>
<name>A0A7C9TIU1_9BURK</name>
<dbReference type="SUPFAM" id="SSF47757">
    <property type="entry name" value="Chemotaxis receptor methyltransferase CheR, N-terminal domain"/>
    <property type="match status" value="1"/>
</dbReference>
<dbReference type="EMBL" id="JAAGOH010000004">
    <property type="protein sequence ID" value="NDY90483.1"/>
    <property type="molecule type" value="Genomic_DNA"/>
</dbReference>
<dbReference type="PANTHER" id="PTHR24422">
    <property type="entry name" value="CHEMOTAXIS PROTEIN METHYLTRANSFERASE"/>
    <property type="match status" value="1"/>
</dbReference>
<keyword evidence="9" id="KW-1185">Reference proteome</keyword>
<feature type="region of interest" description="Disordered" evidence="6">
    <location>
        <begin position="1"/>
        <end position="54"/>
    </location>
</feature>
<keyword evidence="5" id="KW-0949">S-adenosyl-L-methionine</keyword>
<proteinExistence type="predicted"/>
<evidence type="ECO:0000256" key="1">
    <source>
        <dbReference type="ARBA" id="ARBA00001541"/>
    </source>
</evidence>
<dbReference type="AlphaFoldDB" id="A0A7C9TIU1"/>
<comment type="catalytic activity">
    <reaction evidence="1">
        <text>L-glutamyl-[protein] + S-adenosyl-L-methionine = [protein]-L-glutamate 5-O-methyl ester + S-adenosyl-L-homocysteine</text>
        <dbReference type="Rhea" id="RHEA:24452"/>
        <dbReference type="Rhea" id="RHEA-COMP:10208"/>
        <dbReference type="Rhea" id="RHEA-COMP:10311"/>
        <dbReference type="ChEBI" id="CHEBI:29973"/>
        <dbReference type="ChEBI" id="CHEBI:57856"/>
        <dbReference type="ChEBI" id="CHEBI:59789"/>
        <dbReference type="ChEBI" id="CHEBI:82795"/>
        <dbReference type="EC" id="2.1.1.80"/>
    </reaction>
</comment>
<dbReference type="Pfam" id="PF03705">
    <property type="entry name" value="CheR_N"/>
    <property type="match status" value="1"/>
</dbReference>
<dbReference type="InterPro" id="IPR029063">
    <property type="entry name" value="SAM-dependent_MTases_sf"/>
</dbReference>
<comment type="caution">
    <text evidence="8">The sequence shown here is derived from an EMBL/GenBank/DDBJ whole genome shotgun (WGS) entry which is preliminary data.</text>
</comment>